<accession>A0A8S5M9D7</accession>
<protein>
    <submittedName>
        <fullName evidence="1">Uncharacterized protein</fullName>
    </submittedName>
</protein>
<organism evidence="1">
    <name type="scientific">Myoviridae sp. ct1Js5</name>
    <dbReference type="NCBI Taxonomy" id="2826601"/>
    <lineage>
        <taxon>Viruses</taxon>
        <taxon>Duplodnaviria</taxon>
        <taxon>Heunggongvirae</taxon>
        <taxon>Uroviricota</taxon>
        <taxon>Caudoviricetes</taxon>
    </lineage>
</organism>
<name>A0A8S5M9D7_9CAUD</name>
<proteinExistence type="predicted"/>
<dbReference type="EMBL" id="BK014852">
    <property type="protein sequence ID" value="DAD78836.1"/>
    <property type="molecule type" value="Genomic_DNA"/>
</dbReference>
<sequence>MPFFCGKIPTNKAIRKQVVQSLNNFVQRVNKTVQSLNNYLHTQQKLTNFAPKMINKK</sequence>
<evidence type="ECO:0000313" key="1">
    <source>
        <dbReference type="EMBL" id="DAD78836.1"/>
    </source>
</evidence>
<reference evidence="1" key="1">
    <citation type="journal article" date="2021" name="Proc. Natl. Acad. Sci. U.S.A.">
        <title>A Catalog of Tens of Thousands of Viruses from Human Metagenomes Reveals Hidden Associations with Chronic Diseases.</title>
        <authorList>
            <person name="Tisza M.J."/>
            <person name="Buck C.B."/>
        </authorList>
    </citation>
    <scope>NUCLEOTIDE SEQUENCE</scope>
    <source>
        <strain evidence="1">Ct1Js5</strain>
    </source>
</reference>